<dbReference type="SUPFAM" id="SSF53955">
    <property type="entry name" value="Lysozyme-like"/>
    <property type="match status" value="1"/>
</dbReference>
<dbReference type="Gene3D" id="1.10.530.10">
    <property type="match status" value="1"/>
</dbReference>
<feature type="domain" description="LysM" evidence="2">
    <location>
        <begin position="45"/>
        <end position="90"/>
    </location>
</feature>
<proteinExistence type="predicted"/>
<dbReference type="Proteomes" id="UP001250181">
    <property type="component" value="Unassembled WGS sequence"/>
</dbReference>
<dbReference type="EMBL" id="JAWCTQ010000016">
    <property type="protein sequence ID" value="MDT9683369.1"/>
    <property type="molecule type" value="Genomic_DNA"/>
</dbReference>
<dbReference type="CDD" id="cd00118">
    <property type="entry name" value="LysM"/>
    <property type="match status" value="1"/>
</dbReference>
<feature type="region of interest" description="Disordered" evidence="1">
    <location>
        <begin position="101"/>
        <end position="141"/>
    </location>
</feature>
<dbReference type="InterPro" id="IPR018392">
    <property type="entry name" value="LysM"/>
</dbReference>
<dbReference type="PROSITE" id="PS51782">
    <property type="entry name" value="LYSM"/>
    <property type="match status" value="1"/>
</dbReference>
<dbReference type="InterPro" id="IPR036779">
    <property type="entry name" value="LysM_dom_sf"/>
</dbReference>
<reference evidence="3 4" key="1">
    <citation type="submission" date="2023-09" db="EMBL/GenBank/DDBJ databases">
        <title>Streptomyces sp. nov.: A antagonism against Alternaria gaisen Producing Streptochlin, Isolated from Tamarix root soil.</title>
        <authorList>
            <person name="Chen Y."/>
        </authorList>
    </citation>
    <scope>NUCLEOTIDE SEQUENCE [LARGE SCALE GENOMIC DNA]</scope>
    <source>
        <strain evidence="3 4">TRM76323</strain>
    </source>
</reference>
<dbReference type="RefSeq" id="WP_315878443.1">
    <property type="nucleotide sequence ID" value="NZ_JAWCTQ010000016.1"/>
</dbReference>
<dbReference type="Gene3D" id="3.10.350.10">
    <property type="entry name" value="LysM domain"/>
    <property type="match status" value="1"/>
</dbReference>
<dbReference type="Pfam" id="PF01476">
    <property type="entry name" value="LysM"/>
    <property type="match status" value="1"/>
</dbReference>
<accession>A0ABU3QKT0</accession>
<name>A0ABU3QKT0_9ACTN</name>
<gene>
    <name evidence="3" type="ORF">RND61_14990</name>
</gene>
<protein>
    <submittedName>
        <fullName evidence="3">LysM peptidoglycan-binding domain-containing protein</fullName>
    </submittedName>
</protein>
<dbReference type="SUPFAM" id="SSF54106">
    <property type="entry name" value="LysM domain"/>
    <property type="match status" value="1"/>
</dbReference>
<evidence type="ECO:0000256" key="1">
    <source>
        <dbReference type="SAM" id="MobiDB-lite"/>
    </source>
</evidence>
<sequence length="221" mass="23529">MFRTNLSHERTKIIVINKTITSLAGVALATGVALTVGVKDVSADTTVKASWGDTVSHYAKTYGVSVQDIEAANGIDQNTHLIFAGREYKIPTATENVVSGNNTNVDVTTDKNTNTQQSTTVNYSNNTNYSQTQTPSTGGSGAEYAARQIASKTGTSVATWEYIIQRESGGNEQIVNQSSGATGLFQLLGHGEYVGMSVDEQVAMAVQVYNAQGFSAWSVTR</sequence>
<organism evidence="3 4">
    <name type="scientific">Streptomyces tamarix</name>
    <dbReference type="NCBI Taxonomy" id="3078565"/>
    <lineage>
        <taxon>Bacteria</taxon>
        <taxon>Bacillati</taxon>
        <taxon>Actinomycetota</taxon>
        <taxon>Actinomycetes</taxon>
        <taxon>Kitasatosporales</taxon>
        <taxon>Streptomycetaceae</taxon>
        <taxon>Streptomyces</taxon>
    </lineage>
</organism>
<evidence type="ECO:0000313" key="4">
    <source>
        <dbReference type="Proteomes" id="UP001250181"/>
    </source>
</evidence>
<dbReference type="InterPro" id="IPR023346">
    <property type="entry name" value="Lysozyme-like_dom_sf"/>
</dbReference>
<keyword evidence="4" id="KW-1185">Reference proteome</keyword>
<evidence type="ECO:0000313" key="3">
    <source>
        <dbReference type="EMBL" id="MDT9683369.1"/>
    </source>
</evidence>
<dbReference type="SMART" id="SM00257">
    <property type="entry name" value="LysM"/>
    <property type="match status" value="1"/>
</dbReference>
<comment type="caution">
    <text evidence="3">The sequence shown here is derived from an EMBL/GenBank/DDBJ whole genome shotgun (WGS) entry which is preliminary data.</text>
</comment>
<evidence type="ECO:0000259" key="2">
    <source>
        <dbReference type="PROSITE" id="PS51782"/>
    </source>
</evidence>
<feature type="compositionally biased region" description="Low complexity" evidence="1">
    <location>
        <begin position="101"/>
        <end position="137"/>
    </location>
</feature>